<dbReference type="Pfam" id="PF09861">
    <property type="entry name" value="Lar_N"/>
    <property type="match status" value="1"/>
</dbReference>
<dbReference type="AlphaFoldDB" id="A0A412Z048"/>
<protein>
    <submittedName>
        <fullName evidence="2">DUF2088 domain-containing protein</fullName>
    </submittedName>
</protein>
<gene>
    <name evidence="2" type="ORF">DWW02_20765</name>
</gene>
<dbReference type="GO" id="GO:0050043">
    <property type="term" value="F:lactate racemase activity"/>
    <property type="evidence" value="ECO:0007669"/>
    <property type="project" value="InterPro"/>
</dbReference>
<proteinExistence type="predicted"/>
<name>A0A412Z048_9FIRM</name>
<sequence length="427" mass="47333">MLKNIAEFSAQTESGELSSHQAVAVMDCMLEGLPKAGRILLVPPDITRCYSYGGVITSYLYHRLSREAKVRIMPAVGTHRAMSREEQIRFFGEDVPEEVFLYHDWRKDTVPVGTVPGAYCGKVSGGRYTSDIGAEVNRCVVDGSFDLILSIGQVVPHEVIGMSNYTKNILVGLGGRPMINGTHMLGALCNLETIMGNTDTPVRAVFDYGEEHFLRDVPLAYILTVASEQEGRTALHGIFTGASRQVYEHAAALAKRRCITQVERRAKKVVAYLEPEEFSTTWVGNKAIYRTRMMIEDGGELLVIAPGIKGFGENPEVDGLIRRYGYKGTPYTMELMENGAFPGSAMVPAHMIHSSSEGRFTITYAVNPEYVSQDEIGRIGYEFMDVKDALARYPVLEMEDGWQEMEDGEEIYVVKAPALGLWRVMGA</sequence>
<reference evidence="2 3" key="1">
    <citation type="submission" date="2018-08" db="EMBL/GenBank/DDBJ databases">
        <title>A genome reference for cultivated species of the human gut microbiota.</title>
        <authorList>
            <person name="Zou Y."/>
            <person name="Xue W."/>
            <person name="Luo G."/>
        </authorList>
    </citation>
    <scope>NUCLEOTIDE SEQUENCE [LARGE SCALE GENOMIC DNA]</scope>
    <source>
        <strain evidence="2 3">AF14-18</strain>
    </source>
</reference>
<dbReference type="PANTHER" id="PTHR33171">
    <property type="entry name" value="LAR_N DOMAIN-CONTAINING PROTEIN"/>
    <property type="match status" value="1"/>
</dbReference>
<comment type="caution">
    <text evidence="2">The sequence shown here is derived from an EMBL/GenBank/DDBJ whole genome shotgun (WGS) entry which is preliminary data.</text>
</comment>
<accession>A0A412Z048</accession>
<dbReference type="EMBL" id="QRZM01000010">
    <property type="protein sequence ID" value="RGV73282.1"/>
    <property type="molecule type" value="Genomic_DNA"/>
</dbReference>
<evidence type="ECO:0000259" key="1">
    <source>
        <dbReference type="Pfam" id="PF09861"/>
    </source>
</evidence>
<dbReference type="Gene3D" id="3.40.50.11440">
    <property type="match status" value="1"/>
</dbReference>
<evidence type="ECO:0000313" key="3">
    <source>
        <dbReference type="Proteomes" id="UP000284543"/>
    </source>
</evidence>
<dbReference type="InterPro" id="IPR048068">
    <property type="entry name" value="LarA-like"/>
</dbReference>
<dbReference type="InterPro" id="IPR043166">
    <property type="entry name" value="LarA-like_C"/>
</dbReference>
<feature type="domain" description="LarA-like N-terminal" evidence="1">
    <location>
        <begin position="35"/>
        <end position="187"/>
    </location>
</feature>
<dbReference type="PANTHER" id="PTHR33171:SF17">
    <property type="entry name" value="LARA-LIKE N-TERMINAL DOMAIN-CONTAINING PROTEIN"/>
    <property type="match status" value="1"/>
</dbReference>
<dbReference type="InterPro" id="IPR018657">
    <property type="entry name" value="LarA-like_N"/>
</dbReference>
<dbReference type="Gene3D" id="3.90.226.30">
    <property type="match status" value="1"/>
</dbReference>
<evidence type="ECO:0000313" key="2">
    <source>
        <dbReference type="EMBL" id="RGV73282.1"/>
    </source>
</evidence>
<organism evidence="2 3">
    <name type="scientific">Enterocloster bolteae</name>
    <dbReference type="NCBI Taxonomy" id="208479"/>
    <lineage>
        <taxon>Bacteria</taxon>
        <taxon>Bacillati</taxon>
        <taxon>Bacillota</taxon>
        <taxon>Clostridia</taxon>
        <taxon>Lachnospirales</taxon>
        <taxon>Lachnospiraceae</taxon>
        <taxon>Enterocloster</taxon>
    </lineage>
</organism>
<dbReference type="Proteomes" id="UP000284543">
    <property type="component" value="Unassembled WGS sequence"/>
</dbReference>
<dbReference type="RefSeq" id="WP_118019271.1">
    <property type="nucleotide sequence ID" value="NZ_CATYQV010000019.1"/>
</dbReference>